<evidence type="ECO:0000313" key="10">
    <source>
        <dbReference type="Proteomes" id="UP001203297"/>
    </source>
</evidence>
<dbReference type="Gene3D" id="3.10.290.10">
    <property type="entry name" value="RNA-binding S4 domain"/>
    <property type="match status" value="1"/>
</dbReference>
<evidence type="ECO:0000313" key="9">
    <source>
        <dbReference type="EMBL" id="KAI0300090.1"/>
    </source>
</evidence>
<keyword evidence="4" id="KW-0689">Ribosomal protein</keyword>
<evidence type="ECO:0000256" key="7">
    <source>
        <dbReference type="SAM" id="MobiDB-lite"/>
    </source>
</evidence>
<dbReference type="SUPFAM" id="SSF55174">
    <property type="entry name" value="Alpha-L RNA-binding motif"/>
    <property type="match status" value="1"/>
</dbReference>
<feature type="compositionally biased region" description="Low complexity" evidence="7">
    <location>
        <begin position="216"/>
        <end position="228"/>
    </location>
</feature>
<evidence type="ECO:0000256" key="6">
    <source>
        <dbReference type="PROSITE-ProRule" id="PRU00182"/>
    </source>
</evidence>
<dbReference type="PROSITE" id="PS50889">
    <property type="entry name" value="S4"/>
    <property type="match status" value="1"/>
</dbReference>
<dbReference type="InterPro" id="IPR018079">
    <property type="entry name" value="Ribosomal_uS4_CS"/>
</dbReference>
<dbReference type="Pfam" id="PF01479">
    <property type="entry name" value="S4"/>
    <property type="match status" value="1"/>
</dbReference>
<organism evidence="9 10">
    <name type="scientific">Multifurca ochricompacta</name>
    <dbReference type="NCBI Taxonomy" id="376703"/>
    <lineage>
        <taxon>Eukaryota</taxon>
        <taxon>Fungi</taxon>
        <taxon>Dikarya</taxon>
        <taxon>Basidiomycota</taxon>
        <taxon>Agaricomycotina</taxon>
        <taxon>Agaricomycetes</taxon>
        <taxon>Russulales</taxon>
        <taxon>Russulaceae</taxon>
        <taxon>Multifurca</taxon>
    </lineage>
</organism>
<keyword evidence="5" id="KW-0687">Ribonucleoprotein</keyword>
<dbReference type="SMART" id="SM00363">
    <property type="entry name" value="S4"/>
    <property type="match status" value="1"/>
</dbReference>
<reference evidence="9" key="1">
    <citation type="journal article" date="2022" name="New Phytol.">
        <title>Evolutionary transition to the ectomycorrhizal habit in the genomes of a hyperdiverse lineage of mushroom-forming fungi.</title>
        <authorList>
            <person name="Looney B."/>
            <person name="Miyauchi S."/>
            <person name="Morin E."/>
            <person name="Drula E."/>
            <person name="Courty P.E."/>
            <person name="Kohler A."/>
            <person name="Kuo A."/>
            <person name="LaButti K."/>
            <person name="Pangilinan J."/>
            <person name="Lipzen A."/>
            <person name="Riley R."/>
            <person name="Andreopoulos W."/>
            <person name="He G."/>
            <person name="Johnson J."/>
            <person name="Nolan M."/>
            <person name="Tritt A."/>
            <person name="Barry K.W."/>
            <person name="Grigoriev I.V."/>
            <person name="Nagy L.G."/>
            <person name="Hibbett D."/>
            <person name="Henrissat B."/>
            <person name="Matheny P.B."/>
            <person name="Labbe J."/>
            <person name="Martin F.M."/>
        </authorList>
    </citation>
    <scope>NUCLEOTIDE SEQUENCE</scope>
    <source>
        <strain evidence="9">BPL690</strain>
    </source>
</reference>
<dbReference type="CDD" id="cd00165">
    <property type="entry name" value="S4"/>
    <property type="match status" value="1"/>
</dbReference>
<dbReference type="EMBL" id="WTXG01000019">
    <property type="protein sequence ID" value="KAI0300090.1"/>
    <property type="molecule type" value="Genomic_DNA"/>
</dbReference>
<protein>
    <recommendedName>
        <fullName evidence="8">RNA-binding S4 domain-containing protein</fullName>
    </recommendedName>
</protein>
<evidence type="ECO:0000256" key="3">
    <source>
        <dbReference type="ARBA" id="ARBA00022884"/>
    </source>
</evidence>
<keyword evidence="10" id="KW-1185">Reference proteome</keyword>
<name>A0AAD4M2V7_9AGAM</name>
<feature type="domain" description="RNA-binding S4" evidence="8">
    <location>
        <begin position="130"/>
        <end position="192"/>
    </location>
</feature>
<sequence length="316" mass="36396">MRDLNLYNFKRALPRMSWTQENLYNLWRRSLGELANEADFTRTQKTLFQQRWIAKRLVRAYHGDFINEKTFKHVRPRWGQTEDYATQLNKWAKLSKAVDKDVKARRQEIDGGEQEELPPVGSLMFSEVERRIDVVIFRACMAHSVYDARRMVVHGQVLLNGKKHQNANTRLAPGDMVSVDPKVISFLQPKVPSADMSSEELAADEPKVVTSAYSTPNPSSSQPQSSNPIHDKSLTPFQLPAYASPFIFIPAYLEVSFATCSVVYVRHPTARPGYSEIPTPYDADGEVVRLAWEWYSKVRPRNRSKRQLAREPENRQ</sequence>
<comment type="caution">
    <text evidence="9">The sequence shown here is derived from an EMBL/GenBank/DDBJ whole genome shotgun (WGS) entry which is preliminary data.</text>
</comment>
<gene>
    <name evidence="9" type="ORF">B0F90DRAFT_1724733</name>
</gene>
<dbReference type="GO" id="GO:0019843">
    <property type="term" value="F:rRNA binding"/>
    <property type="evidence" value="ECO:0007669"/>
    <property type="project" value="UniProtKB-KW"/>
</dbReference>
<accession>A0AAD4M2V7</accession>
<dbReference type="PANTHER" id="PTHR11831:SF4">
    <property type="entry name" value="SMALL RIBOSOMAL SUBUNIT PROTEIN US4M"/>
    <property type="match status" value="1"/>
</dbReference>
<dbReference type="GO" id="GO:0042274">
    <property type="term" value="P:ribosomal small subunit biogenesis"/>
    <property type="evidence" value="ECO:0007669"/>
    <property type="project" value="TreeGrafter"/>
</dbReference>
<proteinExistence type="inferred from homology"/>
<dbReference type="AlphaFoldDB" id="A0AAD4M2V7"/>
<feature type="region of interest" description="Disordered" evidence="7">
    <location>
        <begin position="210"/>
        <end position="232"/>
    </location>
</feature>
<evidence type="ECO:0000256" key="1">
    <source>
        <dbReference type="ARBA" id="ARBA00007465"/>
    </source>
</evidence>
<evidence type="ECO:0000256" key="4">
    <source>
        <dbReference type="ARBA" id="ARBA00022980"/>
    </source>
</evidence>
<dbReference type="GO" id="GO:0005763">
    <property type="term" value="C:mitochondrial small ribosomal subunit"/>
    <property type="evidence" value="ECO:0007669"/>
    <property type="project" value="TreeGrafter"/>
</dbReference>
<dbReference type="PROSITE" id="PS00632">
    <property type="entry name" value="RIBOSOMAL_S4"/>
    <property type="match status" value="1"/>
</dbReference>
<keyword evidence="3 6" id="KW-0694">RNA-binding</keyword>
<evidence type="ECO:0000256" key="2">
    <source>
        <dbReference type="ARBA" id="ARBA00022730"/>
    </source>
</evidence>
<comment type="similarity">
    <text evidence="1">Belongs to the universal ribosomal protein uS4 family.</text>
</comment>
<dbReference type="GO" id="GO:0003735">
    <property type="term" value="F:structural constituent of ribosome"/>
    <property type="evidence" value="ECO:0007669"/>
    <property type="project" value="TreeGrafter"/>
</dbReference>
<dbReference type="InterPro" id="IPR036986">
    <property type="entry name" value="S4_RNA-bd_sf"/>
</dbReference>
<keyword evidence="2 6" id="KW-0699">rRNA-binding</keyword>
<dbReference type="PANTHER" id="PTHR11831">
    <property type="entry name" value="30S 40S RIBOSOMAL PROTEIN"/>
    <property type="match status" value="1"/>
</dbReference>
<dbReference type="InterPro" id="IPR022801">
    <property type="entry name" value="Ribosomal_uS4"/>
</dbReference>
<dbReference type="Proteomes" id="UP001203297">
    <property type="component" value="Unassembled WGS sequence"/>
</dbReference>
<dbReference type="InterPro" id="IPR002942">
    <property type="entry name" value="S4_RNA-bd"/>
</dbReference>
<evidence type="ECO:0000259" key="8">
    <source>
        <dbReference type="SMART" id="SM00363"/>
    </source>
</evidence>
<evidence type="ECO:0000256" key="5">
    <source>
        <dbReference type="ARBA" id="ARBA00023274"/>
    </source>
</evidence>